<keyword evidence="5 8" id="KW-0472">Membrane</keyword>
<proteinExistence type="inferred from homology"/>
<feature type="transmembrane region" description="Helical" evidence="8">
    <location>
        <begin position="152"/>
        <end position="174"/>
    </location>
</feature>
<name>Q01UX7_SOLUE</name>
<dbReference type="PROSITE" id="PS50253">
    <property type="entry name" value="COX3"/>
    <property type="match status" value="1"/>
</dbReference>
<feature type="transmembrane region" description="Helical" evidence="8">
    <location>
        <begin position="81"/>
        <end position="100"/>
    </location>
</feature>
<accession>Q01UX7</accession>
<dbReference type="SUPFAM" id="SSF81452">
    <property type="entry name" value="Cytochrome c oxidase subunit III-like"/>
    <property type="match status" value="1"/>
</dbReference>
<dbReference type="GO" id="GO:0004129">
    <property type="term" value="F:cytochrome-c oxidase activity"/>
    <property type="evidence" value="ECO:0007669"/>
    <property type="project" value="InterPro"/>
</dbReference>
<dbReference type="PANTHER" id="PTHR11403">
    <property type="entry name" value="CYTOCHROME C OXIDASE SUBUNIT III"/>
    <property type="match status" value="1"/>
</dbReference>
<dbReference type="GO" id="GO:0019646">
    <property type="term" value="P:aerobic electron transport chain"/>
    <property type="evidence" value="ECO:0007669"/>
    <property type="project" value="InterPro"/>
</dbReference>
<dbReference type="InterPro" id="IPR000298">
    <property type="entry name" value="Cyt_c_oxidase-like_su3"/>
</dbReference>
<sequence>MSMAGSVSQDIIIGPPPPPADGGWGDGGGNGQDGRGSSRRASFTGLYVLLAASTMVFAALTSALVVRRGLSDDWRPMAKPVILWFNTGVLLASSVALEIARRALRSGARTRFNGWWTTGTALGMAFLCGQIVAWKQLNDAGAFISSNPSNSFFYVFTFAHAFHLLGGVGALFYVDIQALRLSLGPAKRTAIDVSAIFWHFLDALWLYLMVLFYVWG</sequence>
<evidence type="ECO:0000313" key="10">
    <source>
        <dbReference type="EMBL" id="ABJ86538.1"/>
    </source>
</evidence>
<evidence type="ECO:0000256" key="2">
    <source>
        <dbReference type="ARBA" id="ARBA00010581"/>
    </source>
</evidence>
<comment type="similarity">
    <text evidence="2 6">Belongs to the cytochrome c oxidase subunit 3 family.</text>
</comment>
<dbReference type="PANTHER" id="PTHR11403:SF10">
    <property type="entry name" value="CYTOCHROME C OXIDASE"/>
    <property type="match status" value="1"/>
</dbReference>
<organism evidence="10">
    <name type="scientific">Solibacter usitatus (strain Ellin6076)</name>
    <dbReference type="NCBI Taxonomy" id="234267"/>
    <lineage>
        <taxon>Bacteria</taxon>
        <taxon>Pseudomonadati</taxon>
        <taxon>Acidobacteriota</taxon>
        <taxon>Terriglobia</taxon>
        <taxon>Bryobacterales</taxon>
        <taxon>Solibacteraceae</taxon>
        <taxon>Candidatus Solibacter</taxon>
    </lineage>
</organism>
<feature type="transmembrane region" description="Helical" evidence="8">
    <location>
        <begin position="195"/>
        <end position="215"/>
    </location>
</feature>
<feature type="transmembrane region" description="Helical" evidence="8">
    <location>
        <begin position="45"/>
        <end position="66"/>
    </location>
</feature>
<evidence type="ECO:0000259" key="9">
    <source>
        <dbReference type="PROSITE" id="PS50253"/>
    </source>
</evidence>
<gene>
    <name evidence="10" type="ordered locus">Acid_5591</name>
</gene>
<dbReference type="InterPro" id="IPR013833">
    <property type="entry name" value="Cyt_c_oxidase_su3_a-hlx"/>
</dbReference>
<feature type="region of interest" description="Disordered" evidence="7">
    <location>
        <begin position="12"/>
        <end position="37"/>
    </location>
</feature>
<evidence type="ECO:0000256" key="8">
    <source>
        <dbReference type="SAM" id="Phobius"/>
    </source>
</evidence>
<protein>
    <submittedName>
        <fullName evidence="10">Cytochrome c oxidase, subunit III</fullName>
    </submittedName>
</protein>
<dbReference type="InParanoid" id="Q01UX7"/>
<dbReference type="STRING" id="234267.Acid_5591"/>
<dbReference type="AlphaFoldDB" id="Q01UX7"/>
<dbReference type="Pfam" id="PF00510">
    <property type="entry name" value="COX3"/>
    <property type="match status" value="1"/>
</dbReference>
<dbReference type="GO" id="GO:0005886">
    <property type="term" value="C:plasma membrane"/>
    <property type="evidence" value="ECO:0007669"/>
    <property type="project" value="UniProtKB-SubCell"/>
</dbReference>
<keyword evidence="3 6" id="KW-0812">Transmembrane</keyword>
<comment type="subcellular location">
    <subcellularLocation>
        <location evidence="6">Cell membrane</location>
        <topology evidence="6">Multi-pass membrane protein</topology>
    </subcellularLocation>
    <subcellularLocation>
        <location evidence="1">Membrane</location>
        <topology evidence="1">Multi-pass membrane protein</topology>
    </subcellularLocation>
</comment>
<evidence type="ECO:0000256" key="3">
    <source>
        <dbReference type="ARBA" id="ARBA00022692"/>
    </source>
</evidence>
<evidence type="ECO:0000256" key="4">
    <source>
        <dbReference type="ARBA" id="ARBA00022989"/>
    </source>
</evidence>
<dbReference type="eggNOG" id="COG1845">
    <property type="taxonomic scope" value="Bacteria"/>
</dbReference>
<feature type="domain" description="Heme-copper oxidase subunit III family profile" evidence="9">
    <location>
        <begin position="45"/>
        <end position="216"/>
    </location>
</feature>
<feature type="compositionally biased region" description="Gly residues" evidence="7">
    <location>
        <begin position="22"/>
        <end position="34"/>
    </location>
</feature>
<reference evidence="10" key="1">
    <citation type="submission" date="2006-10" db="EMBL/GenBank/DDBJ databases">
        <title>Complete sequence of Solibacter usitatus Ellin6076.</title>
        <authorList>
            <consortium name="US DOE Joint Genome Institute"/>
            <person name="Copeland A."/>
            <person name="Lucas S."/>
            <person name="Lapidus A."/>
            <person name="Barry K."/>
            <person name="Detter J.C."/>
            <person name="Glavina del Rio T."/>
            <person name="Hammon N."/>
            <person name="Israni S."/>
            <person name="Dalin E."/>
            <person name="Tice H."/>
            <person name="Pitluck S."/>
            <person name="Thompson L.S."/>
            <person name="Brettin T."/>
            <person name="Bruce D."/>
            <person name="Han C."/>
            <person name="Tapia R."/>
            <person name="Gilna P."/>
            <person name="Schmutz J."/>
            <person name="Larimer F."/>
            <person name="Land M."/>
            <person name="Hauser L."/>
            <person name="Kyrpides N."/>
            <person name="Mikhailova N."/>
            <person name="Janssen P.H."/>
            <person name="Kuske C.R."/>
            <person name="Richardson P."/>
        </authorList>
    </citation>
    <scope>NUCLEOTIDE SEQUENCE</scope>
    <source>
        <strain evidence="10">Ellin6076</strain>
    </source>
</reference>
<keyword evidence="4 8" id="KW-1133">Transmembrane helix</keyword>
<evidence type="ECO:0000256" key="1">
    <source>
        <dbReference type="ARBA" id="ARBA00004141"/>
    </source>
</evidence>
<dbReference type="KEGG" id="sus:Acid_5591"/>
<evidence type="ECO:0000256" key="7">
    <source>
        <dbReference type="SAM" id="MobiDB-lite"/>
    </source>
</evidence>
<dbReference type="InterPro" id="IPR035973">
    <property type="entry name" value="Cyt_c_oxidase_su3-like_sf"/>
</dbReference>
<dbReference type="Gene3D" id="1.20.120.80">
    <property type="entry name" value="Cytochrome c oxidase, subunit III, four-helix bundle"/>
    <property type="match status" value="1"/>
</dbReference>
<dbReference type="HOGENOM" id="CLU_044071_4_2_0"/>
<evidence type="ECO:0000256" key="6">
    <source>
        <dbReference type="RuleBase" id="RU003376"/>
    </source>
</evidence>
<dbReference type="EMBL" id="CP000473">
    <property type="protein sequence ID" value="ABJ86538.1"/>
    <property type="molecule type" value="Genomic_DNA"/>
</dbReference>
<evidence type="ECO:0000256" key="5">
    <source>
        <dbReference type="ARBA" id="ARBA00023136"/>
    </source>
</evidence>
<dbReference type="InterPro" id="IPR024791">
    <property type="entry name" value="Cyt_c/ubiquinol_Oxase_su3"/>
</dbReference>
<feature type="transmembrane region" description="Helical" evidence="8">
    <location>
        <begin position="112"/>
        <end position="132"/>
    </location>
</feature>